<dbReference type="Gene3D" id="3.40.190.10">
    <property type="entry name" value="Periplasmic binding protein-like II"/>
    <property type="match status" value="2"/>
</dbReference>
<proteinExistence type="predicted"/>
<evidence type="ECO:0000259" key="2">
    <source>
        <dbReference type="SMART" id="SM00062"/>
    </source>
</evidence>
<dbReference type="PANTHER" id="PTHR35936:SF17">
    <property type="entry name" value="ARGININE-BINDING EXTRACELLULAR PROTEIN ARTP"/>
    <property type="match status" value="1"/>
</dbReference>
<organism evidence="3 4">
    <name type="scientific">Roseibium aestuarii</name>
    <dbReference type="NCBI Taxonomy" id="2600299"/>
    <lineage>
        <taxon>Bacteria</taxon>
        <taxon>Pseudomonadati</taxon>
        <taxon>Pseudomonadota</taxon>
        <taxon>Alphaproteobacteria</taxon>
        <taxon>Hyphomicrobiales</taxon>
        <taxon>Stappiaceae</taxon>
        <taxon>Roseibium</taxon>
    </lineage>
</organism>
<gene>
    <name evidence="3" type="ORF">ACFSC7_01980</name>
</gene>
<protein>
    <submittedName>
        <fullName evidence="3">Transporter substrate-binding domain-containing protein</fullName>
    </submittedName>
</protein>
<name>A0ABW4JRW7_9HYPH</name>
<comment type="caution">
    <text evidence="3">The sequence shown here is derived from an EMBL/GenBank/DDBJ whole genome shotgun (WGS) entry which is preliminary data.</text>
</comment>
<reference evidence="4" key="1">
    <citation type="journal article" date="2019" name="Int. J. Syst. Evol. Microbiol.">
        <title>The Global Catalogue of Microorganisms (GCM) 10K type strain sequencing project: providing services to taxonomists for standard genome sequencing and annotation.</title>
        <authorList>
            <consortium name="The Broad Institute Genomics Platform"/>
            <consortium name="The Broad Institute Genome Sequencing Center for Infectious Disease"/>
            <person name="Wu L."/>
            <person name="Ma J."/>
        </authorList>
    </citation>
    <scope>NUCLEOTIDE SEQUENCE [LARGE SCALE GENOMIC DNA]</scope>
    <source>
        <strain evidence="4">JCM 3369</strain>
    </source>
</reference>
<dbReference type="InterPro" id="IPR001638">
    <property type="entry name" value="Solute-binding_3/MltF_N"/>
</dbReference>
<dbReference type="RefSeq" id="WP_149891864.1">
    <property type="nucleotide sequence ID" value="NZ_JBHUFA010000001.1"/>
</dbReference>
<keyword evidence="1" id="KW-0732">Signal</keyword>
<dbReference type="SUPFAM" id="SSF53850">
    <property type="entry name" value="Periplasmic binding protein-like II"/>
    <property type="match status" value="1"/>
</dbReference>
<evidence type="ECO:0000313" key="4">
    <source>
        <dbReference type="Proteomes" id="UP001597327"/>
    </source>
</evidence>
<keyword evidence="4" id="KW-1185">Reference proteome</keyword>
<accession>A0ABW4JRW7</accession>
<evidence type="ECO:0000313" key="3">
    <source>
        <dbReference type="EMBL" id="MFD1694267.1"/>
    </source>
</evidence>
<evidence type="ECO:0000256" key="1">
    <source>
        <dbReference type="ARBA" id="ARBA00022729"/>
    </source>
</evidence>
<dbReference type="PANTHER" id="PTHR35936">
    <property type="entry name" value="MEMBRANE-BOUND LYTIC MUREIN TRANSGLYCOSYLASE F"/>
    <property type="match status" value="1"/>
</dbReference>
<dbReference type="SMART" id="SM00062">
    <property type="entry name" value="PBPb"/>
    <property type="match status" value="1"/>
</dbReference>
<dbReference type="Proteomes" id="UP001597327">
    <property type="component" value="Unassembled WGS sequence"/>
</dbReference>
<sequence>MTDEEARAHLALNGRLRVGINMANRLLVSGRDAGGDPAGVSPDVGRAIAQRLGVLVSFVEYPSPGALADGAQENAWDIGNIGADPDRATTICFTAPYAEIEATALVRDRSPLTQAHEIDQAGLTLAAKDRSAYGLWLKRNIRVATLVLVDPDQDPLDVFQARQLDVLTGLRSALLRDCQKVAGSRVLDGTFMTVSQAVGTPLARAAALPWLEAVVADLKATGAVARFIARHGVEGLSVPSS</sequence>
<feature type="domain" description="Solute-binding protein family 3/N-terminal" evidence="2">
    <location>
        <begin position="15"/>
        <end position="235"/>
    </location>
</feature>
<dbReference type="Pfam" id="PF00497">
    <property type="entry name" value="SBP_bac_3"/>
    <property type="match status" value="1"/>
</dbReference>
<dbReference type="EMBL" id="JBHUFA010000001">
    <property type="protein sequence ID" value="MFD1694267.1"/>
    <property type="molecule type" value="Genomic_DNA"/>
</dbReference>